<keyword evidence="2" id="KW-1185">Reference proteome</keyword>
<comment type="caution">
    <text evidence="1">The sequence shown here is derived from an EMBL/GenBank/DDBJ whole genome shotgun (WGS) entry which is preliminary data.</text>
</comment>
<dbReference type="AlphaFoldDB" id="A0AAW1IUF6"/>
<name>A0AAW1IUF6_POPJA</name>
<evidence type="ECO:0000313" key="2">
    <source>
        <dbReference type="Proteomes" id="UP001458880"/>
    </source>
</evidence>
<organism evidence="1 2">
    <name type="scientific">Popillia japonica</name>
    <name type="common">Japanese beetle</name>
    <dbReference type="NCBI Taxonomy" id="7064"/>
    <lineage>
        <taxon>Eukaryota</taxon>
        <taxon>Metazoa</taxon>
        <taxon>Ecdysozoa</taxon>
        <taxon>Arthropoda</taxon>
        <taxon>Hexapoda</taxon>
        <taxon>Insecta</taxon>
        <taxon>Pterygota</taxon>
        <taxon>Neoptera</taxon>
        <taxon>Endopterygota</taxon>
        <taxon>Coleoptera</taxon>
        <taxon>Polyphaga</taxon>
        <taxon>Scarabaeiformia</taxon>
        <taxon>Scarabaeidae</taxon>
        <taxon>Rutelinae</taxon>
        <taxon>Popillia</taxon>
    </lineage>
</organism>
<evidence type="ECO:0000313" key="1">
    <source>
        <dbReference type="EMBL" id="KAK9693340.1"/>
    </source>
</evidence>
<proteinExistence type="predicted"/>
<accession>A0AAW1IUF6</accession>
<dbReference type="EMBL" id="JASPKY010000545">
    <property type="protein sequence ID" value="KAK9693340.1"/>
    <property type="molecule type" value="Genomic_DNA"/>
</dbReference>
<dbReference type="Proteomes" id="UP001458880">
    <property type="component" value="Unassembled WGS sequence"/>
</dbReference>
<protein>
    <submittedName>
        <fullName evidence="1">Uncharacterized protein</fullName>
    </submittedName>
</protein>
<gene>
    <name evidence="1" type="ORF">QE152_g34278</name>
</gene>
<reference evidence="1 2" key="1">
    <citation type="journal article" date="2024" name="BMC Genomics">
        <title>De novo assembly and annotation of Popillia japonica's genome with initial clues to its potential as an invasive pest.</title>
        <authorList>
            <person name="Cucini C."/>
            <person name="Boschi S."/>
            <person name="Funari R."/>
            <person name="Cardaioli E."/>
            <person name="Iannotti N."/>
            <person name="Marturano G."/>
            <person name="Paoli F."/>
            <person name="Bruttini M."/>
            <person name="Carapelli A."/>
            <person name="Frati F."/>
            <person name="Nardi F."/>
        </authorList>
    </citation>
    <scope>NUCLEOTIDE SEQUENCE [LARGE SCALE GENOMIC DNA]</scope>
    <source>
        <strain evidence="1">DMR45628</strain>
    </source>
</reference>
<sequence>MNPKEGANLFEKILNKVEEAELILISKKNEFAYRKELDRFFEWEGPNAEICNEQAFLVYFLDQILLETHQMINPYLWRSWQYMVYLVLDDAMCGIVKSVY</sequence>